<dbReference type="Proteomes" id="UP001408356">
    <property type="component" value="Unassembled WGS sequence"/>
</dbReference>
<dbReference type="SUPFAM" id="SSF51735">
    <property type="entry name" value="NAD(P)-binding Rossmann-fold domains"/>
    <property type="match status" value="1"/>
</dbReference>
<comment type="caution">
    <text evidence="1">The sequence shown here is derived from an EMBL/GenBank/DDBJ whole genome shotgun (WGS) entry which is preliminary data.</text>
</comment>
<protein>
    <submittedName>
        <fullName evidence="1">Uncharacterized protein</fullName>
    </submittedName>
</protein>
<reference evidence="1 2" key="1">
    <citation type="journal article" date="2024" name="J. Plant Pathol.">
        <title>Sequence and assembly of the genome of Seiridium unicorne, isolate CBS 538.82, causal agent of cypress canker disease.</title>
        <authorList>
            <person name="Scali E."/>
            <person name="Rocca G.D."/>
            <person name="Danti R."/>
            <person name="Garbelotto M."/>
            <person name="Barberini S."/>
            <person name="Baroncelli R."/>
            <person name="Emiliani G."/>
        </authorList>
    </citation>
    <scope>NUCLEOTIDE SEQUENCE [LARGE SCALE GENOMIC DNA]</scope>
    <source>
        <strain evidence="1 2">BM-138-508</strain>
    </source>
</reference>
<dbReference type="Gene3D" id="3.40.50.720">
    <property type="entry name" value="NAD(P)-binding Rossmann-like Domain"/>
    <property type="match status" value="1"/>
</dbReference>
<sequence length="157" mass="16895">MGLKSSLAHTFPPSPEFNEGDIPALDGSLVFLHLDLNDLRNAKAAAESFLAQEQRLHGLFNNVGLRLQSAQVCCMSDTRESIGRTTFSRRNGRLVIGVEARSYAVCPERILQIVAAAATVLVSTVSLAPNAVWPPPVTIAIHAKTAVVYNTSNAWLA</sequence>
<evidence type="ECO:0000313" key="2">
    <source>
        <dbReference type="Proteomes" id="UP001408356"/>
    </source>
</evidence>
<name>A0ABR2UVQ5_9PEZI</name>
<proteinExistence type="predicted"/>
<keyword evidence="2" id="KW-1185">Reference proteome</keyword>
<dbReference type="EMBL" id="JARVKF010000353">
    <property type="protein sequence ID" value="KAK9418760.1"/>
    <property type="molecule type" value="Genomic_DNA"/>
</dbReference>
<organism evidence="1 2">
    <name type="scientific">Seiridium unicorne</name>
    <dbReference type="NCBI Taxonomy" id="138068"/>
    <lineage>
        <taxon>Eukaryota</taxon>
        <taxon>Fungi</taxon>
        <taxon>Dikarya</taxon>
        <taxon>Ascomycota</taxon>
        <taxon>Pezizomycotina</taxon>
        <taxon>Sordariomycetes</taxon>
        <taxon>Xylariomycetidae</taxon>
        <taxon>Amphisphaeriales</taxon>
        <taxon>Sporocadaceae</taxon>
        <taxon>Seiridium</taxon>
    </lineage>
</organism>
<gene>
    <name evidence="1" type="ORF">SUNI508_07780</name>
</gene>
<dbReference type="InterPro" id="IPR036291">
    <property type="entry name" value="NAD(P)-bd_dom_sf"/>
</dbReference>
<evidence type="ECO:0000313" key="1">
    <source>
        <dbReference type="EMBL" id="KAK9418760.1"/>
    </source>
</evidence>
<accession>A0ABR2UVQ5</accession>